<evidence type="ECO:0000256" key="1">
    <source>
        <dbReference type="ARBA" id="ARBA00001922"/>
    </source>
</evidence>
<evidence type="ECO:0000256" key="3">
    <source>
        <dbReference type="ARBA" id="ARBA00023002"/>
    </source>
</evidence>
<gene>
    <name evidence="6" type="ORF">LDC_1725</name>
</gene>
<evidence type="ECO:0000259" key="5">
    <source>
        <dbReference type="Pfam" id="PF00317"/>
    </source>
</evidence>
<feature type="domain" description="Ribonucleotide reductase large subunit N-terminal" evidence="5">
    <location>
        <begin position="98"/>
        <end position="176"/>
    </location>
</feature>
<feature type="non-terminal residue" evidence="6">
    <location>
        <position position="177"/>
    </location>
</feature>
<dbReference type="GO" id="GO:0004748">
    <property type="term" value="F:ribonucleoside-diphosphate reductase activity, thioredoxin disulfide as acceptor"/>
    <property type="evidence" value="ECO:0007669"/>
    <property type="project" value="UniProtKB-EC"/>
</dbReference>
<dbReference type="InterPro" id="IPR050862">
    <property type="entry name" value="RdRp_reductase_class-2"/>
</dbReference>
<keyword evidence="3 6" id="KW-0560">Oxidoreductase</keyword>
<dbReference type="PANTHER" id="PTHR43371">
    <property type="entry name" value="VITAMIN B12-DEPENDENT RIBONUCLEOTIDE REDUCTASE"/>
    <property type="match status" value="1"/>
</dbReference>
<organism evidence="6">
    <name type="scientific">sediment metagenome</name>
    <dbReference type="NCBI Taxonomy" id="749907"/>
    <lineage>
        <taxon>unclassified sequences</taxon>
        <taxon>metagenomes</taxon>
        <taxon>ecological metagenomes</taxon>
    </lineage>
</organism>
<dbReference type="Pfam" id="PF00317">
    <property type="entry name" value="Ribonuc_red_lgN"/>
    <property type="match status" value="1"/>
</dbReference>
<accession>D9PJL4</accession>
<comment type="cofactor">
    <cofactor evidence="1">
        <name>adenosylcob(III)alamin</name>
        <dbReference type="ChEBI" id="CHEBI:18408"/>
    </cofactor>
</comment>
<dbReference type="SUPFAM" id="SSF48168">
    <property type="entry name" value="R1 subunit of ribonucleotide reductase, N-terminal domain"/>
    <property type="match status" value="1"/>
</dbReference>
<dbReference type="GO" id="GO:0009263">
    <property type="term" value="P:deoxyribonucleotide biosynthetic process"/>
    <property type="evidence" value="ECO:0007669"/>
    <property type="project" value="InterPro"/>
</dbReference>
<reference evidence="6" key="1">
    <citation type="submission" date="2010-07" db="EMBL/GenBank/DDBJ databases">
        <authorList>
            <consortium name="CONSOLIDER consortium CSD2007-00005"/>
            <person name="Guazzaroni M.-E."/>
            <person name="Richter M."/>
            <person name="Garcia-Salamanca A."/>
            <person name="Yarza P."/>
            <person name="Ferrer M."/>
        </authorList>
    </citation>
    <scope>NUCLEOTIDE SEQUENCE</scope>
</reference>
<name>D9PJL4_9ZZZZ</name>
<dbReference type="EC" id="1.17.4.1" evidence="6"/>
<evidence type="ECO:0000256" key="2">
    <source>
        <dbReference type="ARBA" id="ARBA00022628"/>
    </source>
</evidence>
<dbReference type="InterPro" id="IPR008926">
    <property type="entry name" value="RNR_R1-su_N"/>
</dbReference>
<dbReference type="InterPro" id="IPR013509">
    <property type="entry name" value="RNR_lsu_N"/>
</dbReference>
<proteinExistence type="predicted"/>
<reference evidence="6" key="2">
    <citation type="journal article" date="2011" name="Microb. Ecol.">
        <title>Taxonomic and Functional Metagenomic Profiling of the Microbial Community in the Anoxic Sediment of a Sub-saline Shallow Lake (Laguna de Carrizo, Central Spain).</title>
        <authorList>
            <person name="Ferrer M."/>
            <person name="Guazzaroni M.E."/>
            <person name="Richter M."/>
            <person name="Garcia-Salamanca A."/>
            <person name="Yarza P."/>
            <person name="Suarez-Suarez A."/>
            <person name="Solano J."/>
            <person name="Alcaide M."/>
            <person name="van Dillewijn P."/>
            <person name="Molina-Henares M.A."/>
            <person name="Lopez-Cortes N."/>
            <person name="Al-Ramahi Y."/>
            <person name="Guerrero C."/>
            <person name="Acosta A."/>
            <person name="de Eugenio L.I."/>
            <person name="Martinez V."/>
            <person name="Marques S."/>
            <person name="Rojo F."/>
            <person name="Santero E."/>
            <person name="Genilloud O."/>
            <person name="Perez-Perez J."/>
            <person name="Rossello-Mora R."/>
            <person name="Ramos J.L."/>
        </authorList>
    </citation>
    <scope>NUCLEOTIDE SEQUENCE</scope>
</reference>
<dbReference type="GO" id="GO:0005524">
    <property type="term" value="F:ATP binding"/>
    <property type="evidence" value="ECO:0007669"/>
    <property type="project" value="InterPro"/>
</dbReference>
<sequence>MGEQGKILATDGAYLDLSVYSLDDRLFSDILIQNTPINSDQAMNISRLVREEIANMGFQTITMPMVEKIIEEKLLEYGMIKSSTLHLDRSIFKKSELNLSENARTVLERRYLKKNEKGAVVETPDQMFRRVARHIAKAEKKYGDDDHVAKIEGLFYEMMTEFKFLPNSPTLMNAGRR</sequence>
<evidence type="ECO:0000256" key="4">
    <source>
        <dbReference type="ARBA" id="ARBA00023285"/>
    </source>
</evidence>
<evidence type="ECO:0000313" key="6">
    <source>
        <dbReference type="EMBL" id="EFK96251.1"/>
    </source>
</evidence>
<keyword evidence="4" id="KW-0170">Cobalt</keyword>
<comment type="caution">
    <text evidence="6">The sequence shown here is derived from an EMBL/GenBank/DDBJ whole genome shotgun (WGS) entry which is preliminary data.</text>
</comment>
<protein>
    <submittedName>
        <fullName evidence="6">Protein containing Ribonucleotide reductase large subunit, N-terminal domain</fullName>
        <ecNumber evidence="6">1.17.4.1</ecNumber>
    </submittedName>
</protein>
<dbReference type="EMBL" id="ADZX01000529">
    <property type="protein sequence ID" value="EFK96251.1"/>
    <property type="molecule type" value="Genomic_DNA"/>
</dbReference>
<keyword evidence="2" id="KW-0846">Cobalamin</keyword>
<dbReference type="Gene3D" id="3.20.70.20">
    <property type="match status" value="1"/>
</dbReference>
<dbReference type="PANTHER" id="PTHR43371:SF1">
    <property type="entry name" value="RIBONUCLEOSIDE-DIPHOSPHATE REDUCTASE"/>
    <property type="match status" value="1"/>
</dbReference>
<dbReference type="GO" id="GO:0031419">
    <property type="term" value="F:cobalamin binding"/>
    <property type="evidence" value="ECO:0007669"/>
    <property type="project" value="UniProtKB-KW"/>
</dbReference>
<dbReference type="AlphaFoldDB" id="D9PJL4"/>